<dbReference type="InterPro" id="IPR000884">
    <property type="entry name" value="TSP1_rpt"/>
</dbReference>
<feature type="transmembrane region" description="Helical" evidence="5">
    <location>
        <begin position="331"/>
        <end position="356"/>
    </location>
</feature>
<dbReference type="PANTHER" id="PTHR22906">
    <property type="entry name" value="PROPERDIN"/>
    <property type="match status" value="1"/>
</dbReference>
<dbReference type="InterPro" id="IPR052065">
    <property type="entry name" value="Compl_asym_regulator"/>
</dbReference>
<dbReference type="Gene3D" id="2.20.100.10">
    <property type="entry name" value="Thrombospondin type-1 (TSP1) repeat"/>
    <property type="match status" value="2"/>
</dbReference>
<dbReference type="SMART" id="SM00209">
    <property type="entry name" value="TSP1"/>
    <property type="match status" value="2"/>
</dbReference>
<evidence type="ECO:0000256" key="4">
    <source>
        <dbReference type="SAM" id="MobiDB-lite"/>
    </source>
</evidence>
<keyword evidence="5" id="KW-1133">Transmembrane helix</keyword>
<evidence type="ECO:0000313" key="8">
    <source>
        <dbReference type="Proteomes" id="UP000549394"/>
    </source>
</evidence>
<protein>
    <recommendedName>
        <fullName evidence="6">EGF-like domain-containing protein</fullName>
    </recommendedName>
</protein>
<reference evidence="7 8" key="1">
    <citation type="submission" date="2020-08" db="EMBL/GenBank/DDBJ databases">
        <authorList>
            <person name="Hejnol A."/>
        </authorList>
    </citation>
    <scope>NUCLEOTIDE SEQUENCE [LARGE SCALE GENOMIC DNA]</scope>
</reference>
<feature type="disulfide bond" evidence="3">
    <location>
        <begin position="159"/>
        <end position="168"/>
    </location>
</feature>
<feature type="region of interest" description="Disordered" evidence="4">
    <location>
        <begin position="409"/>
        <end position="430"/>
    </location>
</feature>
<dbReference type="PROSITE" id="PS50026">
    <property type="entry name" value="EGF_3"/>
    <property type="match status" value="1"/>
</dbReference>
<accession>A0A7I8VXB4</accession>
<sequence length="430" mass="48751">MNCLQCLIVDNCSFFIGMKEDSGQCIVDISIEPFNSLCDSDTNPCSKLNTKSCQVGKKGNIECICKDKYMPPTCHHLIDYCTYTSDKKEKPGSYYCGSTGVCVPILGQKRYRCKCDLGYTHDPSIMKPNCAMKSDPCFEVMCLNNGLCYTNGIRALCICPSSWTGEDCSIPNSNWNSWRQWSACFPTCGANSKSTRTRSCRFSRGKPCPGSHIQYRLCYEESCIINGRWGNWSPWTECTHSCNGGRKARYRDCNYDGNFITRKTKLTKCVGSDTEIGFCNEHFCPAKLQGTSIDIESTDGVLPPLEVDIKVDPIRKELTIADYLGESSNEFLLSLIAISFVVLIHFIGLLLIGILIRNIRNLQFNKLFKPDDIREMRLTVDQFKQPEIDVTADFMAQLEQLITQEIEKEEDVPVKDEKNEKSYENSSYFY</sequence>
<dbReference type="InterPro" id="IPR000742">
    <property type="entry name" value="EGF"/>
</dbReference>
<keyword evidence="8" id="KW-1185">Reference proteome</keyword>
<dbReference type="SUPFAM" id="SSF82895">
    <property type="entry name" value="TSP-1 type 1 repeat"/>
    <property type="match status" value="2"/>
</dbReference>
<dbReference type="InterPro" id="IPR036383">
    <property type="entry name" value="TSP1_rpt_sf"/>
</dbReference>
<comment type="caution">
    <text evidence="3">Lacks conserved residue(s) required for the propagation of feature annotation.</text>
</comment>
<name>A0A7I8VXB4_9ANNE</name>
<dbReference type="SMART" id="SM00181">
    <property type="entry name" value="EGF"/>
    <property type="match status" value="3"/>
</dbReference>
<dbReference type="PROSITE" id="PS50092">
    <property type="entry name" value="TSP1"/>
    <property type="match status" value="2"/>
</dbReference>
<dbReference type="OrthoDB" id="6273859at2759"/>
<keyword evidence="2 3" id="KW-1015">Disulfide bond</keyword>
<evidence type="ECO:0000256" key="3">
    <source>
        <dbReference type="PROSITE-ProRule" id="PRU00076"/>
    </source>
</evidence>
<keyword evidence="5" id="KW-0472">Membrane</keyword>
<dbReference type="Gene3D" id="2.10.25.10">
    <property type="entry name" value="Laminin"/>
    <property type="match status" value="1"/>
</dbReference>
<evidence type="ECO:0000256" key="5">
    <source>
        <dbReference type="SAM" id="Phobius"/>
    </source>
</evidence>
<keyword evidence="3" id="KW-0245">EGF-like domain</keyword>
<evidence type="ECO:0000256" key="2">
    <source>
        <dbReference type="ARBA" id="ARBA00023157"/>
    </source>
</evidence>
<dbReference type="Proteomes" id="UP000549394">
    <property type="component" value="Unassembled WGS sequence"/>
</dbReference>
<dbReference type="AlphaFoldDB" id="A0A7I8VXB4"/>
<dbReference type="EMBL" id="CAJFCJ010000009">
    <property type="protein sequence ID" value="CAD5119244.1"/>
    <property type="molecule type" value="Genomic_DNA"/>
</dbReference>
<feature type="domain" description="EGF-like" evidence="6">
    <location>
        <begin position="133"/>
        <end position="169"/>
    </location>
</feature>
<dbReference type="SUPFAM" id="SSF57196">
    <property type="entry name" value="EGF/Laminin"/>
    <property type="match status" value="1"/>
</dbReference>
<dbReference type="Pfam" id="PF00090">
    <property type="entry name" value="TSP_1"/>
    <property type="match status" value="2"/>
</dbReference>
<feature type="compositionally biased region" description="Basic and acidic residues" evidence="4">
    <location>
        <begin position="411"/>
        <end position="423"/>
    </location>
</feature>
<comment type="caution">
    <text evidence="7">The sequence shown here is derived from an EMBL/GenBank/DDBJ whole genome shotgun (WGS) entry which is preliminary data.</text>
</comment>
<dbReference type="PROSITE" id="PS00022">
    <property type="entry name" value="EGF_1"/>
    <property type="match status" value="1"/>
</dbReference>
<keyword evidence="5" id="KW-0812">Transmembrane</keyword>
<gene>
    <name evidence="7" type="ORF">DGYR_LOCUS7516</name>
</gene>
<evidence type="ECO:0000259" key="6">
    <source>
        <dbReference type="PROSITE" id="PS50026"/>
    </source>
</evidence>
<evidence type="ECO:0000313" key="7">
    <source>
        <dbReference type="EMBL" id="CAD5119244.1"/>
    </source>
</evidence>
<keyword evidence="1" id="KW-0677">Repeat</keyword>
<organism evidence="7 8">
    <name type="scientific">Dimorphilus gyrociliatus</name>
    <dbReference type="NCBI Taxonomy" id="2664684"/>
    <lineage>
        <taxon>Eukaryota</taxon>
        <taxon>Metazoa</taxon>
        <taxon>Spiralia</taxon>
        <taxon>Lophotrochozoa</taxon>
        <taxon>Annelida</taxon>
        <taxon>Polychaeta</taxon>
        <taxon>Polychaeta incertae sedis</taxon>
        <taxon>Dinophilidae</taxon>
        <taxon>Dimorphilus</taxon>
    </lineage>
</organism>
<evidence type="ECO:0000256" key="1">
    <source>
        <dbReference type="ARBA" id="ARBA00022737"/>
    </source>
</evidence>
<proteinExistence type="predicted"/>